<dbReference type="Proteomes" id="UP000765509">
    <property type="component" value="Unassembled WGS sequence"/>
</dbReference>
<keyword evidence="2" id="KW-1185">Reference proteome</keyword>
<accession>A0A9Q3GCL5</accession>
<protein>
    <submittedName>
        <fullName evidence="1">Uncharacterized protein</fullName>
    </submittedName>
</protein>
<name>A0A9Q3GCL5_9BASI</name>
<evidence type="ECO:0000313" key="1">
    <source>
        <dbReference type="EMBL" id="MBW0461292.1"/>
    </source>
</evidence>
<reference evidence="1" key="1">
    <citation type="submission" date="2021-03" db="EMBL/GenBank/DDBJ databases">
        <title>Draft genome sequence of rust myrtle Austropuccinia psidii MF-1, a brazilian biotype.</title>
        <authorList>
            <person name="Quecine M.C."/>
            <person name="Pachon D.M.R."/>
            <person name="Bonatelli M.L."/>
            <person name="Correr F.H."/>
            <person name="Franceschini L.M."/>
            <person name="Leite T.F."/>
            <person name="Margarido G.R.A."/>
            <person name="Almeida C.A."/>
            <person name="Ferrarezi J.A."/>
            <person name="Labate C.A."/>
        </authorList>
    </citation>
    <scope>NUCLEOTIDE SEQUENCE</scope>
    <source>
        <strain evidence="1">MF-1</strain>
    </source>
</reference>
<proteinExistence type="predicted"/>
<gene>
    <name evidence="1" type="ORF">O181_001007</name>
</gene>
<dbReference type="EMBL" id="AVOT02000138">
    <property type="protein sequence ID" value="MBW0461292.1"/>
    <property type="molecule type" value="Genomic_DNA"/>
</dbReference>
<comment type="caution">
    <text evidence="1">The sequence shown here is derived from an EMBL/GenBank/DDBJ whole genome shotgun (WGS) entry which is preliminary data.</text>
</comment>
<evidence type="ECO:0000313" key="2">
    <source>
        <dbReference type="Proteomes" id="UP000765509"/>
    </source>
</evidence>
<dbReference type="AlphaFoldDB" id="A0A9Q3GCL5"/>
<sequence length="198" mass="23021">MRSPNDLLVSRPSTIQNMLNLNQLLPLRLKVMVRDELRIRKLHVFGKVMKVLTYEPYSDSLRVLYTISGKIRITKDFSQQNSDIIVILRKNICALPAKLEPPQPRMVNLPELRHSPTKKPSLNEGFLEVQSLSDNQMADHEPVPQKREFLERTNSKYAYVPYYDTEPLDVSSRISTQNIIEGGRRQRRPPDWLMLAIL</sequence>
<organism evidence="1 2">
    <name type="scientific">Austropuccinia psidii MF-1</name>
    <dbReference type="NCBI Taxonomy" id="1389203"/>
    <lineage>
        <taxon>Eukaryota</taxon>
        <taxon>Fungi</taxon>
        <taxon>Dikarya</taxon>
        <taxon>Basidiomycota</taxon>
        <taxon>Pucciniomycotina</taxon>
        <taxon>Pucciniomycetes</taxon>
        <taxon>Pucciniales</taxon>
        <taxon>Sphaerophragmiaceae</taxon>
        <taxon>Austropuccinia</taxon>
    </lineage>
</organism>